<evidence type="ECO:0000313" key="7">
    <source>
        <dbReference type="EMBL" id="KIS02721.1"/>
    </source>
</evidence>
<dbReference type="GO" id="GO:0050071">
    <property type="term" value="F:phosphatidylglycerol lysyltransferase activity"/>
    <property type="evidence" value="ECO:0007669"/>
    <property type="project" value="UniProtKB-EC"/>
</dbReference>
<dbReference type="GO" id="GO:0006629">
    <property type="term" value="P:lipid metabolic process"/>
    <property type="evidence" value="ECO:0007669"/>
    <property type="project" value="UniProtKB-KW"/>
</dbReference>
<keyword evidence="3 6" id="KW-0812">Transmembrane</keyword>
<dbReference type="PANTHER" id="PTHR37693">
    <property type="entry name" value="PHOSPHATIDYLGLYCEROL LYSYLTRANSFERASE"/>
    <property type="match status" value="1"/>
</dbReference>
<protein>
    <recommendedName>
        <fullName evidence="6">Phosphatidylglycerol lysyltransferase</fullName>
        <ecNumber evidence="6">2.3.2.3</ecNumber>
    </recommendedName>
    <alternativeName>
        <fullName evidence="6">Lysylphosphatidylglycerol synthase</fullName>
    </alternativeName>
</protein>
<feature type="transmembrane region" description="Helical" evidence="6">
    <location>
        <begin position="44"/>
        <end position="66"/>
    </location>
</feature>
<dbReference type="PANTHER" id="PTHR37693:SF1">
    <property type="entry name" value="INTEGRAL MEMBRANE PROTEIN"/>
    <property type="match status" value="1"/>
</dbReference>
<evidence type="ECO:0000256" key="4">
    <source>
        <dbReference type="ARBA" id="ARBA00022989"/>
    </source>
</evidence>
<comment type="catalytic activity">
    <reaction evidence="6">
        <text>L-lysyl-tRNA(Lys) + a 1,2-diacyl-sn-glycero-3-phospho-(1'-sn-glycerol) = a 1,2-diacyl-sn-glycero-3-phospho-1'-(3'-O-L-lysyl)-sn-glycerol + tRNA(Lys)</text>
        <dbReference type="Rhea" id="RHEA:10668"/>
        <dbReference type="Rhea" id="RHEA-COMP:9696"/>
        <dbReference type="Rhea" id="RHEA-COMP:9697"/>
        <dbReference type="ChEBI" id="CHEBI:64716"/>
        <dbReference type="ChEBI" id="CHEBI:75792"/>
        <dbReference type="ChEBI" id="CHEBI:78442"/>
        <dbReference type="ChEBI" id="CHEBI:78529"/>
        <dbReference type="EC" id="2.3.2.3"/>
    </reaction>
</comment>
<dbReference type="GO" id="GO:0005886">
    <property type="term" value="C:plasma membrane"/>
    <property type="evidence" value="ECO:0007669"/>
    <property type="project" value="UniProtKB-SubCell"/>
</dbReference>
<feature type="transmembrane region" description="Helical" evidence="6">
    <location>
        <begin position="152"/>
        <end position="177"/>
    </location>
</feature>
<feature type="transmembrane region" description="Helical" evidence="6">
    <location>
        <begin position="256"/>
        <end position="277"/>
    </location>
</feature>
<evidence type="ECO:0000313" key="8">
    <source>
        <dbReference type="Proteomes" id="UP000032279"/>
    </source>
</evidence>
<dbReference type="RefSeq" id="WP_044011393.1">
    <property type="nucleotide sequence ID" value="NZ_AWTT01000053.1"/>
</dbReference>
<feature type="transmembrane region" description="Helical" evidence="6">
    <location>
        <begin position="124"/>
        <end position="146"/>
    </location>
</feature>
<dbReference type="GO" id="GO:0046677">
    <property type="term" value="P:response to antibiotic"/>
    <property type="evidence" value="ECO:0007669"/>
    <property type="project" value="UniProtKB-KW"/>
</dbReference>
<dbReference type="Proteomes" id="UP000032279">
    <property type="component" value="Unassembled WGS sequence"/>
</dbReference>
<dbReference type="EMBL" id="AWTT01000053">
    <property type="protein sequence ID" value="KIS02721.1"/>
    <property type="molecule type" value="Genomic_DNA"/>
</dbReference>
<evidence type="ECO:0000256" key="1">
    <source>
        <dbReference type="ARBA" id="ARBA00004651"/>
    </source>
</evidence>
<dbReference type="EC" id="2.3.2.3" evidence="6"/>
<evidence type="ECO:0000256" key="5">
    <source>
        <dbReference type="ARBA" id="ARBA00023136"/>
    </source>
</evidence>
<keyword evidence="6" id="KW-0808">Transferase</keyword>
<keyword evidence="6" id="KW-0046">Antibiotic resistance</keyword>
<reference evidence="7 8" key="1">
    <citation type="submission" date="2013-08" db="EMBL/GenBank/DDBJ databases">
        <title>Lactobacillus wasatchii sp. WDC04, a late gas producing bacteria isolated from aged chedder cheese.</title>
        <authorList>
            <person name="Oberg C.J."/>
            <person name="Culumber M."/>
            <person name="McMahon D.J."/>
            <person name="Broadbent J.R."/>
            <person name="Oberg T.S."/>
            <person name="Ortaki F."/>
        </authorList>
    </citation>
    <scope>NUCLEOTIDE SEQUENCE [LARGE SCALE GENOMIC DNA]</scope>
    <source>
        <strain evidence="7 8">WDC04</strain>
    </source>
</reference>
<keyword evidence="4 6" id="KW-1133">Transmembrane helix</keyword>
<dbReference type="InterPro" id="IPR022791">
    <property type="entry name" value="L-PG_synthase/AglD"/>
</dbReference>
<dbReference type="PATRIC" id="fig|1335616.4.peg.1711"/>
<name>A0A0D1A7L6_9LACO</name>
<dbReference type="AlphaFoldDB" id="A0A0D1A7L6"/>
<keyword evidence="8" id="KW-1185">Reference proteome</keyword>
<comment type="subcellular location">
    <subcellularLocation>
        <location evidence="1 6">Cell membrane</location>
        <topology evidence="1 6">Multi-pass membrane protein</topology>
    </subcellularLocation>
</comment>
<comment type="caution">
    <text evidence="7">The sequence shown here is derived from an EMBL/GenBank/DDBJ whole genome shotgun (WGS) entry which is preliminary data.</text>
</comment>
<evidence type="ECO:0000256" key="6">
    <source>
        <dbReference type="RuleBase" id="RU363042"/>
    </source>
</evidence>
<keyword evidence="2" id="KW-1003">Cell membrane</keyword>
<feature type="transmembrane region" description="Helical" evidence="6">
    <location>
        <begin position="229"/>
        <end position="250"/>
    </location>
</feature>
<evidence type="ECO:0000256" key="3">
    <source>
        <dbReference type="ARBA" id="ARBA00022692"/>
    </source>
</evidence>
<organism evidence="7 8">
    <name type="scientific">Paucilactobacillus wasatchensis</name>
    <dbReference type="NCBI Taxonomy" id="1335616"/>
    <lineage>
        <taxon>Bacteria</taxon>
        <taxon>Bacillati</taxon>
        <taxon>Bacillota</taxon>
        <taxon>Bacilli</taxon>
        <taxon>Lactobacillales</taxon>
        <taxon>Lactobacillaceae</taxon>
        <taxon>Paucilactobacillus</taxon>
    </lineage>
</organism>
<dbReference type="OrthoDB" id="9810654at2"/>
<dbReference type="NCBIfam" id="TIGR00374">
    <property type="entry name" value="flippase-like domain"/>
    <property type="match status" value="1"/>
</dbReference>
<gene>
    <name evidence="7" type="primary">lafC</name>
    <name evidence="6" type="synonym">mprF</name>
    <name evidence="7" type="ORF">WDC_1702</name>
</gene>
<evidence type="ECO:0000256" key="2">
    <source>
        <dbReference type="ARBA" id="ARBA00022475"/>
    </source>
</evidence>
<feature type="transmembrane region" description="Helical" evidence="6">
    <location>
        <begin position="314"/>
        <end position="330"/>
    </location>
</feature>
<keyword evidence="6" id="KW-0443">Lipid metabolism</keyword>
<dbReference type="Pfam" id="PF03706">
    <property type="entry name" value="LPG_synthase_TM"/>
    <property type="match status" value="1"/>
</dbReference>
<accession>A0A0D1A7L6</accession>
<comment type="function">
    <text evidence="6">Catalyzes the transfer of a lysyl group from L-lysyl-tRNA(Lys) to membrane-bound phosphatidylglycerol (PG), which produces lysylphosphatidylglycerol (LPG), a major component of the bacterial membrane with a positive net charge. LPG synthesis contributes to bacterial virulence as it is involved in the resistance mechanism against cationic antimicrobial peptides (CAMP) produces by the host's immune system (defensins, cathelicidins) and by the competing microorganisms.</text>
</comment>
<dbReference type="STRING" id="1335616.WDC_1702"/>
<keyword evidence="5 6" id="KW-0472">Membrane</keyword>
<proteinExistence type="inferred from homology"/>
<comment type="similarity">
    <text evidence="6">Belongs to the LPG synthase family.</text>
</comment>
<sequence length="342" mass="38496">MSRRNQIVLIVMLLVGILIFGYSLRDVKLSAIFHDLATLHWRWFLVAVICIVLYLGLEGVVVKVFMADRHPDFTFKNALRVPLVEQLFNGITPFSTGGQPAQLIAMMQSGVDAGQASSVLLMKFVVFQAMIVINFLFSLMIGFHYIAVKLHALSLLVVFGFLIHLTVIVGLLMIMYWHGFTKRLVNLLISPIKWFRSAEKFAAMKANLDSKIDNFYQESLRIKSEGVKLLEVVILTFFQLLFYYLIPYFIMLSLGVHGLNLIMVTSLHILIVMIISLFPIPGGAGGAEYSFSVLFSSFIGANSKLVLAMLLWRLLTYYFGMFAGMFALVIKPDKIKSGQKGD</sequence>
<feature type="transmembrane region" description="Helical" evidence="6">
    <location>
        <begin position="7"/>
        <end position="24"/>
    </location>
</feature>